<dbReference type="OrthoDB" id="4774211at2"/>
<organism evidence="1 2">
    <name type="scientific">Frankia canadensis</name>
    <dbReference type="NCBI Taxonomy" id="1836972"/>
    <lineage>
        <taxon>Bacteria</taxon>
        <taxon>Bacillati</taxon>
        <taxon>Actinomycetota</taxon>
        <taxon>Actinomycetes</taxon>
        <taxon>Frankiales</taxon>
        <taxon>Frankiaceae</taxon>
        <taxon>Frankia</taxon>
    </lineage>
</organism>
<keyword evidence="2" id="KW-1185">Reference proteome</keyword>
<accession>A0A2I2KZZ6</accession>
<sequence>MLIDCDSCVARGARCAGCVVTVMFAGADRPGAAASPGWDAEEFRALGVLAAAGLLPPPGEMAGSVLERTARLLPPPRRAG</sequence>
<gene>
    <name evidence="1" type="ORF">FRACA_640032</name>
</gene>
<dbReference type="EMBL" id="FZMO01000530">
    <property type="protein sequence ID" value="SNQ51236.1"/>
    <property type="molecule type" value="Genomic_DNA"/>
</dbReference>
<proteinExistence type="predicted"/>
<dbReference type="Proteomes" id="UP000234331">
    <property type="component" value="Unassembled WGS sequence"/>
</dbReference>
<name>A0A2I2KZZ6_9ACTN</name>
<reference evidence="1 2" key="1">
    <citation type="submission" date="2017-06" db="EMBL/GenBank/DDBJ databases">
        <authorList>
            <person name="Kim H.J."/>
            <person name="Triplett B.A."/>
        </authorList>
    </citation>
    <scope>NUCLEOTIDE SEQUENCE [LARGE SCALE GENOMIC DNA]</scope>
    <source>
        <strain evidence="1">FRACA_ARgP5</strain>
    </source>
</reference>
<evidence type="ECO:0000313" key="2">
    <source>
        <dbReference type="Proteomes" id="UP000234331"/>
    </source>
</evidence>
<protein>
    <submittedName>
        <fullName evidence="1">Uncharacterized protein</fullName>
    </submittedName>
</protein>
<evidence type="ECO:0000313" key="1">
    <source>
        <dbReference type="EMBL" id="SNQ51236.1"/>
    </source>
</evidence>
<dbReference type="RefSeq" id="WP_101835025.1">
    <property type="nucleotide sequence ID" value="NZ_FZMO01000530.1"/>
</dbReference>
<dbReference type="AlphaFoldDB" id="A0A2I2KZZ6"/>